<dbReference type="Proteomes" id="UP001152795">
    <property type="component" value="Unassembled WGS sequence"/>
</dbReference>
<dbReference type="InterPro" id="IPR051622">
    <property type="entry name" value="R-tyr_protein_phosphatases"/>
</dbReference>
<dbReference type="PANTHER" id="PTHR24051">
    <property type="entry name" value="SUSHI DOMAIN-CONTAINING PROTEIN 1"/>
    <property type="match status" value="1"/>
</dbReference>
<keyword evidence="2" id="KW-1015">Disulfide bond</keyword>
<dbReference type="PANTHER" id="PTHR24051:SF9">
    <property type="entry name" value="FIBRONECTIN TYPE-III DOMAIN-CONTAINING PROTEIN"/>
    <property type="match status" value="1"/>
</dbReference>
<dbReference type="CDD" id="cd12087">
    <property type="entry name" value="TM_EGFR-like"/>
    <property type="match status" value="1"/>
</dbReference>
<dbReference type="SUPFAM" id="SSF49265">
    <property type="entry name" value="Fibronectin type III"/>
    <property type="match status" value="1"/>
</dbReference>
<dbReference type="OrthoDB" id="5982258at2759"/>
<sequence>AYQIFVEVINDKITSAPISLPKVYGNDSLKSKHNIYVAAHFHGNKLPTNFILGDNKWYEFHFNKKLKPLTKYRIYIRALAKSHFAKNQKIVFGKPNYLVASTKFPEIPKLVLIEESRKWLKVSWKAVKYEKFFYKLMIKEGGTVIFNKRVDKVPFILKDLKEGKSYKAYLSVCTKKSYCKSTNSTGMELSLISAPPESSMQLLIIIVAVGSVALLIIIAVAVICFLRRRKSHKQGFLKKAKSNDYAEAQPSKSGSTKQLNEEQVMLIETKQNGSAINGMEMKPIRAKPLNGKEESSTDPRTEWACPKDSIKIIKEIEHDGYGKICKGTVSSQKDDNSGSVMLRILKGR</sequence>
<keyword evidence="3" id="KW-0675">Receptor</keyword>
<reference evidence="3" key="1">
    <citation type="submission" date="2020-04" db="EMBL/GenBank/DDBJ databases">
        <authorList>
            <person name="Alioto T."/>
            <person name="Alioto T."/>
            <person name="Gomez Garrido J."/>
        </authorList>
    </citation>
    <scope>NUCLEOTIDE SEQUENCE</scope>
    <source>
        <strain evidence="3">A484AB</strain>
    </source>
</reference>
<organism evidence="3 4">
    <name type="scientific">Paramuricea clavata</name>
    <name type="common">Red gorgonian</name>
    <name type="synonym">Violescent sea-whip</name>
    <dbReference type="NCBI Taxonomy" id="317549"/>
    <lineage>
        <taxon>Eukaryota</taxon>
        <taxon>Metazoa</taxon>
        <taxon>Cnidaria</taxon>
        <taxon>Anthozoa</taxon>
        <taxon>Octocorallia</taxon>
        <taxon>Malacalcyonacea</taxon>
        <taxon>Plexauridae</taxon>
        <taxon>Paramuricea</taxon>
    </lineage>
</organism>
<proteinExistence type="predicted"/>
<name>A0A6S7KI30_PARCT</name>
<evidence type="ECO:0000256" key="2">
    <source>
        <dbReference type="ARBA" id="ARBA00023157"/>
    </source>
</evidence>
<accession>A0A6S7KI30</accession>
<feature type="non-terminal residue" evidence="3">
    <location>
        <position position="348"/>
    </location>
</feature>
<dbReference type="AlphaFoldDB" id="A0A6S7KI30"/>
<keyword evidence="4" id="KW-1185">Reference proteome</keyword>
<dbReference type="EMBL" id="CACRXK020028843">
    <property type="protein sequence ID" value="CAB4041740.1"/>
    <property type="molecule type" value="Genomic_DNA"/>
</dbReference>
<comment type="caution">
    <text evidence="3">The sequence shown here is derived from an EMBL/GenBank/DDBJ whole genome shotgun (WGS) entry which is preliminary data.</text>
</comment>
<evidence type="ECO:0000313" key="3">
    <source>
        <dbReference type="EMBL" id="CAB4041740.1"/>
    </source>
</evidence>
<dbReference type="InterPro" id="IPR036116">
    <property type="entry name" value="FN3_sf"/>
</dbReference>
<keyword evidence="1" id="KW-0677">Repeat</keyword>
<evidence type="ECO:0000313" key="4">
    <source>
        <dbReference type="Proteomes" id="UP001152795"/>
    </source>
</evidence>
<evidence type="ECO:0000256" key="1">
    <source>
        <dbReference type="ARBA" id="ARBA00022737"/>
    </source>
</evidence>
<protein>
    <submittedName>
        <fullName evidence="3">Receptor-type tyrosine- phosphatase S-like</fullName>
    </submittedName>
</protein>
<gene>
    <name evidence="3" type="ORF">PACLA_8A027600</name>
</gene>